<feature type="transmembrane region" description="Helical" evidence="6">
    <location>
        <begin position="351"/>
        <end position="370"/>
    </location>
</feature>
<evidence type="ECO:0000256" key="1">
    <source>
        <dbReference type="ARBA" id="ARBA00004651"/>
    </source>
</evidence>
<feature type="transmembrane region" description="Helical" evidence="6">
    <location>
        <begin position="160"/>
        <end position="184"/>
    </location>
</feature>
<evidence type="ECO:0000256" key="2">
    <source>
        <dbReference type="ARBA" id="ARBA00022475"/>
    </source>
</evidence>
<feature type="transmembrane region" description="Helical" evidence="6">
    <location>
        <begin position="126"/>
        <end position="148"/>
    </location>
</feature>
<dbReference type="InterPro" id="IPR050833">
    <property type="entry name" value="Poly_Biosynth_Transport"/>
</dbReference>
<dbReference type="GO" id="GO:0005886">
    <property type="term" value="C:plasma membrane"/>
    <property type="evidence" value="ECO:0007669"/>
    <property type="project" value="UniProtKB-SubCell"/>
</dbReference>
<keyword evidence="3 6" id="KW-0812">Transmembrane</keyword>
<reference evidence="7 8" key="1">
    <citation type="journal article" date="2016" name="Nat. Commun.">
        <title>Thousands of microbial genomes shed light on interconnected biogeochemical processes in an aquifer system.</title>
        <authorList>
            <person name="Anantharaman K."/>
            <person name="Brown C.T."/>
            <person name="Hug L.A."/>
            <person name="Sharon I."/>
            <person name="Castelle C.J."/>
            <person name="Probst A.J."/>
            <person name="Thomas B.C."/>
            <person name="Singh A."/>
            <person name="Wilkins M.J."/>
            <person name="Karaoz U."/>
            <person name="Brodie E.L."/>
            <person name="Williams K.H."/>
            <person name="Hubbard S.S."/>
            <person name="Banfield J.F."/>
        </authorList>
    </citation>
    <scope>NUCLEOTIDE SEQUENCE [LARGE SCALE GENOMIC DNA]</scope>
</reference>
<comment type="caution">
    <text evidence="7">The sequence shown here is derived from an EMBL/GenBank/DDBJ whole genome shotgun (WGS) entry which is preliminary data.</text>
</comment>
<feature type="transmembrane region" description="Helical" evidence="6">
    <location>
        <begin position="20"/>
        <end position="42"/>
    </location>
</feature>
<keyword evidence="4 6" id="KW-1133">Transmembrane helix</keyword>
<keyword evidence="5 6" id="KW-0472">Membrane</keyword>
<name>A0A1F8EG93_9BACT</name>
<dbReference type="EMBL" id="MGIZ01000008">
    <property type="protein sequence ID" value="OGM99860.1"/>
    <property type="molecule type" value="Genomic_DNA"/>
</dbReference>
<organism evidence="7 8">
    <name type="scientific">Candidatus Yanofskybacteria bacterium RIFCSPHIGHO2_01_FULL_39_8b</name>
    <dbReference type="NCBI Taxonomy" id="1802659"/>
    <lineage>
        <taxon>Bacteria</taxon>
        <taxon>Candidatus Yanofskyibacteriota</taxon>
    </lineage>
</organism>
<feature type="transmembrane region" description="Helical" evidence="6">
    <location>
        <begin position="190"/>
        <end position="211"/>
    </location>
</feature>
<feature type="transmembrane region" description="Helical" evidence="6">
    <location>
        <begin position="408"/>
        <end position="429"/>
    </location>
</feature>
<protein>
    <recommendedName>
        <fullName evidence="9">Polysaccharide biosynthesis protein C-terminal domain-containing protein</fullName>
    </recommendedName>
</protein>
<feature type="transmembrane region" description="Helical" evidence="6">
    <location>
        <begin position="271"/>
        <end position="295"/>
    </location>
</feature>
<evidence type="ECO:0000256" key="5">
    <source>
        <dbReference type="ARBA" id="ARBA00023136"/>
    </source>
</evidence>
<dbReference type="PANTHER" id="PTHR30250:SF11">
    <property type="entry name" value="O-ANTIGEN TRANSPORTER-RELATED"/>
    <property type="match status" value="1"/>
</dbReference>
<dbReference type="AlphaFoldDB" id="A0A1F8EG93"/>
<proteinExistence type="predicted"/>
<evidence type="ECO:0000313" key="7">
    <source>
        <dbReference type="EMBL" id="OGM99860.1"/>
    </source>
</evidence>
<feature type="transmembrane region" description="Helical" evidence="6">
    <location>
        <begin position="382"/>
        <end position="402"/>
    </location>
</feature>
<dbReference type="Pfam" id="PF13440">
    <property type="entry name" value="Polysacc_synt_3"/>
    <property type="match status" value="1"/>
</dbReference>
<keyword evidence="2" id="KW-1003">Cell membrane</keyword>
<comment type="subcellular location">
    <subcellularLocation>
        <location evidence="1">Cell membrane</location>
        <topology evidence="1">Multi-pass membrane protein</topology>
    </subcellularLocation>
</comment>
<feature type="transmembrane region" description="Helical" evidence="6">
    <location>
        <begin position="248"/>
        <end position="265"/>
    </location>
</feature>
<feature type="transmembrane region" description="Helical" evidence="6">
    <location>
        <begin position="48"/>
        <end position="81"/>
    </location>
</feature>
<evidence type="ECO:0000313" key="8">
    <source>
        <dbReference type="Proteomes" id="UP000177594"/>
    </source>
</evidence>
<evidence type="ECO:0008006" key="9">
    <source>
        <dbReference type="Google" id="ProtNLM"/>
    </source>
</evidence>
<dbReference type="Proteomes" id="UP000177594">
    <property type="component" value="Unassembled WGS sequence"/>
</dbReference>
<dbReference type="PANTHER" id="PTHR30250">
    <property type="entry name" value="PST FAMILY PREDICTED COLANIC ACID TRANSPORTER"/>
    <property type="match status" value="1"/>
</dbReference>
<feature type="transmembrane region" description="Helical" evidence="6">
    <location>
        <begin position="93"/>
        <end position="114"/>
    </location>
</feature>
<evidence type="ECO:0000256" key="3">
    <source>
        <dbReference type="ARBA" id="ARBA00022692"/>
    </source>
</evidence>
<gene>
    <name evidence="7" type="ORF">A2817_03200</name>
</gene>
<accession>A0A1F8EG93</accession>
<evidence type="ECO:0000256" key="6">
    <source>
        <dbReference type="SAM" id="Phobius"/>
    </source>
</evidence>
<sequence>MFKQKINYLRQNLFVKNVAILQMGSFGGTLAQAVFGILIARLLQPEFFGVYSLAIGLAALAGLLLGAGMQDAVATLVSSAYARNDKEELREALAFLLKITFYSGLTTLIIFFFVPRIADYFYGNSIIGWYSGIVILAVFFSSSFSALTQLSLQVSGKIKALALIIFGDQFLRFGFSLLFIFLGFGVLGGVSGQLAGALFVFIFSVLIWKWLRKNYEIFPSLMELFRITKDISVFKYLKFSLWVAVDRNMGNLYMALPVVLTGIYVSTEEVAFFKLAFGYLNLALSLLGPVSVLLNMEFPKIQIEDPTRLKSNFIRVSMFGLFISIALTFSAVVVSPLAFRIMYGESFVPSVSYIFGLMVYGALFGIGVGLGPMWRAINKVKISILVNLTILGAGIPLGLWLIKNYGLWGSVIMVTLWFTVSHLISFIYLTRKLTISSG</sequence>
<feature type="transmembrane region" description="Helical" evidence="6">
    <location>
        <begin position="316"/>
        <end position="339"/>
    </location>
</feature>
<evidence type="ECO:0000256" key="4">
    <source>
        <dbReference type="ARBA" id="ARBA00022989"/>
    </source>
</evidence>